<dbReference type="CDD" id="cd00082">
    <property type="entry name" value="HisKA"/>
    <property type="match status" value="1"/>
</dbReference>
<keyword evidence="7 13" id="KW-0418">Kinase</keyword>
<dbReference type="SUPFAM" id="SSF47384">
    <property type="entry name" value="Homodimeric domain of signal transducing histidine kinase"/>
    <property type="match status" value="1"/>
</dbReference>
<feature type="transmembrane region" description="Helical" evidence="10">
    <location>
        <begin position="21"/>
        <end position="43"/>
    </location>
</feature>
<sequence>MSARHNKAKFHSLSRRIVLQFCVFTLVISAVYGLIAFVLMYTLEDSFIEQQLQQEAAYLSRQYQQTSRWPAPRSNSMQLHFSRDTLPAEIRNKALAEPERIEFFGQQGLHYHLYRVSAQPEVLLLAEVSQQLLVRPIRGGVLQFLVISALIVSCIACLIAWFVSRKTTRPLKQLAALVDSVPSQQLPQRFSNQFASQFANDEVGILARTLQQSLTGIASALQREKSFTADVSHELRTPLAVIKNAVELWQSQQTGSKAAAQLQAAPGGEQQLMTRIYDAAVQMEKTVQTLLILAREEHTAVKHNSTALMPQLERAILDNSLLLQSKPVTVQLCDSCQVNINANADMLKVLLDNLLSNAFKYTEAGEVSIAFNANCLLIRDTGPGIAADIYPHITEAGVKGRHSTGFGFGLAIVKRLCEHQGWQMSVSSDQGTTVSVCFAT</sequence>
<keyword evidence="4" id="KW-0597">Phosphoprotein</keyword>
<feature type="domain" description="Histidine kinase" evidence="11">
    <location>
        <begin position="230"/>
        <end position="440"/>
    </location>
</feature>
<keyword evidence="9" id="KW-0902">Two-component regulatory system</keyword>
<dbReference type="Pfam" id="PF00512">
    <property type="entry name" value="HisKA"/>
    <property type="match status" value="1"/>
</dbReference>
<evidence type="ECO:0000256" key="10">
    <source>
        <dbReference type="SAM" id="Phobius"/>
    </source>
</evidence>
<evidence type="ECO:0000256" key="6">
    <source>
        <dbReference type="ARBA" id="ARBA00022692"/>
    </source>
</evidence>
<dbReference type="InterPro" id="IPR050428">
    <property type="entry name" value="TCS_sensor_his_kinase"/>
</dbReference>
<dbReference type="RefSeq" id="WP_335737043.1">
    <property type="nucleotide sequence ID" value="NZ_JALAAR010000014.1"/>
</dbReference>
<dbReference type="EMBL" id="JALAAR010000014">
    <property type="protein sequence ID" value="MEH8018639.1"/>
    <property type="molecule type" value="Genomic_DNA"/>
</dbReference>
<evidence type="ECO:0000313" key="13">
    <source>
        <dbReference type="EMBL" id="MEH8018639.1"/>
    </source>
</evidence>
<evidence type="ECO:0000256" key="9">
    <source>
        <dbReference type="ARBA" id="ARBA00023012"/>
    </source>
</evidence>
<dbReference type="InterPro" id="IPR036890">
    <property type="entry name" value="HATPase_C_sf"/>
</dbReference>
<dbReference type="Pfam" id="PF02518">
    <property type="entry name" value="HATPase_c"/>
    <property type="match status" value="1"/>
</dbReference>
<name>A0ABU8C9I4_9GAMM</name>
<dbReference type="GO" id="GO:0016301">
    <property type="term" value="F:kinase activity"/>
    <property type="evidence" value="ECO:0007669"/>
    <property type="project" value="UniProtKB-KW"/>
</dbReference>
<comment type="catalytic activity">
    <reaction evidence="1">
        <text>ATP + protein L-histidine = ADP + protein N-phospho-L-histidine.</text>
        <dbReference type="EC" id="2.7.13.3"/>
    </reaction>
</comment>
<evidence type="ECO:0000313" key="14">
    <source>
        <dbReference type="Proteomes" id="UP001375382"/>
    </source>
</evidence>
<dbReference type="EC" id="2.7.13.3" evidence="3"/>
<organism evidence="13 14">
    <name type="scientific">Rheinheimera muenzenbergensis</name>
    <dbReference type="NCBI Taxonomy" id="1193628"/>
    <lineage>
        <taxon>Bacteria</taxon>
        <taxon>Pseudomonadati</taxon>
        <taxon>Pseudomonadota</taxon>
        <taxon>Gammaproteobacteria</taxon>
        <taxon>Chromatiales</taxon>
        <taxon>Chromatiaceae</taxon>
        <taxon>Rheinheimera</taxon>
    </lineage>
</organism>
<keyword evidence="14" id="KW-1185">Reference proteome</keyword>
<feature type="domain" description="HAMP" evidence="12">
    <location>
        <begin position="165"/>
        <end position="222"/>
    </location>
</feature>
<dbReference type="InterPro" id="IPR036097">
    <property type="entry name" value="HisK_dim/P_sf"/>
</dbReference>
<keyword evidence="5" id="KW-0808">Transferase</keyword>
<evidence type="ECO:0000256" key="1">
    <source>
        <dbReference type="ARBA" id="ARBA00000085"/>
    </source>
</evidence>
<gene>
    <name evidence="13" type="ORF">MN202_15455</name>
</gene>
<protein>
    <recommendedName>
        <fullName evidence="3">histidine kinase</fullName>
        <ecNumber evidence="3">2.7.13.3</ecNumber>
    </recommendedName>
</protein>
<dbReference type="Gene3D" id="3.30.565.10">
    <property type="entry name" value="Histidine kinase-like ATPase, C-terminal domain"/>
    <property type="match status" value="1"/>
</dbReference>
<evidence type="ECO:0000256" key="2">
    <source>
        <dbReference type="ARBA" id="ARBA00004370"/>
    </source>
</evidence>
<dbReference type="SUPFAM" id="SSF55874">
    <property type="entry name" value="ATPase domain of HSP90 chaperone/DNA topoisomerase II/histidine kinase"/>
    <property type="match status" value="1"/>
</dbReference>
<keyword evidence="6 10" id="KW-0812">Transmembrane</keyword>
<comment type="subcellular location">
    <subcellularLocation>
        <location evidence="2">Membrane</location>
    </subcellularLocation>
</comment>
<evidence type="ECO:0000259" key="11">
    <source>
        <dbReference type="PROSITE" id="PS50109"/>
    </source>
</evidence>
<dbReference type="InterPro" id="IPR003660">
    <property type="entry name" value="HAMP_dom"/>
</dbReference>
<dbReference type="SMART" id="SM00387">
    <property type="entry name" value="HATPase_c"/>
    <property type="match status" value="1"/>
</dbReference>
<evidence type="ECO:0000259" key="12">
    <source>
        <dbReference type="PROSITE" id="PS50885"/>
    </source>
</evidence>
<dbReference type="PROSITE" id="PS50109">
    <property type="entry name" value="HIS_KIN"/>
    <property type="match status" value="1"/>
</dbReference>
<reference evidence="13 14" key="1">
    <citation type="journal article" date="2023" name="Ecotoxicol. Environ. Saf.">
        <title>Mercury remediation potential of mercury-resistant strain Rheinheimera metallidurans sp. nov. isolated from a municipal waste dumping site.</title>
        <authorList>
            <person name="Yadav V."/>
            <person name="Manjhi A."/>
            <person name="Vadakedath N."/>
        </authorList>
    </citation>
    <scope>NUCLEOTIDE SEQUENCE [LARGE SCALE GENOMIC DNA]</scope>
    <source>
        <strain evidence="13 14">E-49</strain>
    </source>
</reference>
<proteinExistence type="predicted"/>
<feature type="transmembrane region" description="Helical" evidence="10">
    <location>
        <begin position="141"/>
        <end position="163"/>
    </location>
</feature>
<dbReference type="PROSITE" id="PS50885">
    <property type="entry name" value="HAMP"/>
    <property type="match status" value="1"/>
</dbReference>
<dbReference type="PANTHER" id="PTHR45436:SF16">
    <property type="entry name" value="HISTIDINE KINASE"/>
    <property type="match status" value="1"/>
</dbReference>
<accession>A0ABU8C9I4</accession>
<dbReference type="Gene3D" id="6.10.340.10">
    <property type="match status" value="1"/>
</dbReference>
<dbReference type="Proteomes" id="UP001375382">
    <property type="component" value="Unassembled WGS sequence"/>
</dbReference>
<keyword evidence="10" id="KW-0472">Membrane</keyword>
<evidence type="ECO:0000256" key="5">
    <source>
        <dbReference type="ARBA" id="ARBA00022679"/>
    </source>
</evidence>
<evidence type="ECO:0000256" key="3">
    <source>
        <dbReference type="ARBA" id="ARBA00012438"/>
    </source>
</evidence>
<dbReference type="Gene3D" id="1.10.287.130">
    <property type="match status" value="1"/>
</dbReference>
<dbReference type="PANTHER" id="PTHR45436">
    <property type="entry name" value="SENSOR HISTIDINE KINASE YKOH"/>
    <property type="match status" value="1"/>
</dbReference>
<dbReference type="SMART" id="SM00388">
    <property type="entry name" value="HisKA"/>
    <property type="match status" value="1"/>
</dbReference>
<evidence type="ECO:0000256" key="4">
    <source>
        <dbReference type="ARBA" id="ARBA00022553"/>
    </source>
</evidence>
<evidence type="ECO:0000256" key="8">
    <source>
        <dbReference type="ARBA" id="ARBA00022989"/>
    </source>
</evidence>
<dbReference type="InterPro" id="IPR003661">
    <property type="entry name" value="HisK_dim/P_dom"/>
</dbReference>
<dbReference type="InterPro" id="IPR003594">
    <property type="entry name" value="HATPase_dom"/>
</dbReference>
<dbReference type="InterPro" id="IPR005467">
    <property type="entry name" value="His_kinase_dom"/>
</dbReference>
<evidence type="ECO:0000256" key="7">
    <source>
        <dbReference type="ARBA" id="ARBA00022777"/>
    </source>
</evidence>
<keyword evidence="8 10" id="KW-1133">Transmembrane helix</keyword>
<comment type="caution">
    <text evidence="13">The sequence shown here is derived from an EMBL/GenBank/DDBJ whole genome shotgun (WGS) entry which is preliminary data.</text>
</comment>